<dbReference type="OrthoDB" id="678747at2"/>
<dbReference type="PATRIC" id="fig|1288963.3.peg.4512"/>
<sequence length="82" mass="9240">MRTLSKSFFLFVIVCFSFMPDLIAQCAMCRATIENNVSNGDTTVGAGLNMGILYLFAAPYLLAMVIGFFWYRNAKLRKRISV</sequence>
<dbReference type="RefSeq" id="WP_010856636.1">
    <property type="nucleotide sequence ID" value="NZ_AQHR01000112.1"/>
</dbReference>
<organism evidence="2 3">
    <name type="scientific">Lunatimonas lonarensis</name>
    <dbReference type="NCBI Taxonomy" id="1232681"/>
    <lineage>
        <taxon>Bacteria</taxon>
        <taxon>Pseudomonadati</taxon>
        <taxon>Bacteroidota</taxon>
        <taxon>Cytophagia</taxon>
        <taxon>Cytophagales</taxon>
        <taxon>Cyclobacteriaceae</taxon>
    </lineage>
</organism>
<gene>
    <name evidence="2" type="ORF">ADIS_4523</name>
</gene>
<keyword evidence="1" id="KW-1133">Transmembrane helix</keyword>
<protein>
    <submittedName>
        <fullName evidence="2">Uncharacterized protein</fullName>
    </submittedName>
</protein>
<evidence type="ECO:0000256" key="1">
    <source>
        <dbReference type="SAM" id="Phobius"/>
    </source>
</evidence>
<keyword evidence="1" id="KW-0472">Membrane</keyword>
<dbReference type="AlphaFoldDB" id="R7ZLW5"/>
<evidence type="ECO:0000313" key="3">
    <source>
        <dbReference type="Proteomes" id="UP000013909"/>
    </source>
</evidence>
<accession>R7ZLW5</accession>
<reference evidence="2 3" key="1">
    <citation type="submission" date="2013-02" db="EMBL/GenBank/DDBJ databases">
        <title>A novel strain isolated from Lonar lake, Maharashtra, India.</title>
        <authorList>
            <person name="Singh A."/>
        </authorList>
    </citation>
    <scope>NUCLEOTIDE SEQUENCE [LARGE SCALE GENOMIC DNA]</scope>
    <source>
        <strain evidence="2 3">AK24</strain>
    </source>
</reference>
<dbReference type="Proteomes" id="UP000013909">
    <property type="component" value="Unassembled WGS sequence"/>
</dbReference>
<dbReference type="STRING" id="1232681.ADIS_4523"/>
<name>R7ZLW5_9BACT</name>
<feature type="transmembrane region" description="Helical" evidence="1">
    <location>
        <begin position="50"/>
        <end position="71"/>
    </location>
</feature>
<keyword evidence="3" id="KW-1185">Reference proteome</keyword>
<evidence type="ECO:0000313" key="2">
    <source>
        <dbReference type="EMBL" id="EON75034.1"/>
    </source>
</evidence>
<proteinExistence type="predicted"/>
<comment type="caution">
    <text evidence="2">The sequence shown here is derived from an EMBL/GenBank/DDBJ whole genome shotgun (WGS) entry which is preliminary data.</text>
</comment>
<keyword evidence="1" id="KW-0812">Transmembrane</keyword>
<dbReference type="EMBL" id="AQHR01000112">
    <property type="protein sequence ID" value="EON75034.1"/>
    <property type="molecule type" value="Genomic_DNA"/>
</dbReference>